<keyword evidence="2" id="KW-1185">Reference proteome</keyword>
<dbReference type="STRING" id="370526.SAMN04489835_4231"/>
<gene>
    <name evidence="1" type="ORF">SAMN04489835_4231</name>
</gene>
<reference evidence="2" key="1">
    <citation type="submission" date="2016-10" db="EMBL/GenBank/DDBJ databases">
        <authorList>
            <person name="Varghese N."/>
            <person name="Submissions S."/>
        </authorList>
    </citation>
    <scope>NUCLEOTIDE SEQUENCE [LARGE SCALE GENOMIC DNA]</scope>
    <source>
        <strain evidence="2">DSM 45405</strain>
    </source>
</reference>
<sequence length="80" mass="9186">MSRRRVIEKAAREERASAIRRCRRCDPCGWLLGPDRTPIDPAVRCTHRTPTSPAVRDITVPIHEPDLYYQPPHSPTDPED</sequence>
<name>A0A1H6KV24_MYCRU</name>
<evidence type="ECO:0000313" key="2">
    <source>
        <dbReference type="Proteomes" id="UP000182915"/>
    </source>
</evidence>
<organism evidence="1 2">
    <name type="scientific">Mycolicibacterium rutilum</name>
    <name type="common">Mycobacterium rutilum</name>
    <dbReference type="NCBI Taxonomy" id="370526"/>
    <lineage>
        <taxon>Bacteria</taxon>
        <taxon>Bacillati</taxon>
        <taxon>Actinomycetota</taxon>
        <taxon>Actinomycetes</taxon>
        <taxon>Mycobacteriales</taxon>
        <taxon>Mycobacteriaceae</taxon>
        <taxon>Mycolicibacterium</taxon>
    </lineage>
</organism>
<proteinExistence type="predicted"/>
<dbReference type="EMBL" id="LT629971">
    <property type="protein sequence ID" value="SEH79581.1"/>
    <property type="molecule type" value="Genomic_DNA"/>
</dbReference>
<dbReference type="OrthoDB" id="4764817at2"/>
<evidence type="ECO:0000313" key="1">
    <source>
        <dbReference type="EMBL" id="SEH79581.1"/>
    </source>
</evidence>
<dbReference type="Proteomes" id="UP000182915">
    <property type="component" value="Chromosome I"/>
</dbReference>
<dbReference type="AlphaFoldDB" id="A0A1H6KV24"/>
<protein>
    <submittedName>
        <fullName evidence="1">Uncharacterized protein</fullName>
    </submittedName>
</protein>
<dbReference type="RefSeq" id="WP_083408825.1">
    <property type="nucleotide sequence ID" value="NZ_LT629971.1"/>
</dbReference>
<accession>A0A1H6KV24</accession>